<dbReference type="PANTHER" id="PTHR13817:SF166">
    <property type="entry name" value="NEURONAL IGCAM-RELATED"/>
    <property type="match status" value="1"/>
</dbReference>
<evidence type="ECO:0000256" key="2">
    <source>
        <dbReference type="SAM" id="Coils"/>
    </source>
</evidence>
<evidence type="ECO:0000256" key="1">
    <source>
        <dbReference type="ARBA" id="ARBA00022737"/>
    </source>
</evidence>
<dbReference type="InterPro" id="IPR013783">
    <property type="entry name" value="Ig-like_fold"/>
</dbReference>
<evidence type="ECO:0000256" key="3">
    <source>
        <dbReference type="SAM" id="MobiDB-lite"/>
    </source>
</evidence>
<feature type="domain" description="Fibronectin type-III" evidence="4">
    <location>
        <begin position="246"/>
        <end position="346"/>
    </location>
</feature>
<reference evidence="5" key="1">
    <citation type="submission" date="2021-01" db="EMBL/GenBank/DDBJ databases">
        <authorList>
            <person name="Corre E."/>
            <person name="Pelletier E."/>
            <person name="Niang G."/>
            <person name="Scheremetjew M."/>
            <person name="Finn R."/>
            <person name="Kale V."/>
            <person name="Holt S."/>
            <person name="Cochrane G."/>
            <person name="Meng A."/>
            <person name="Brown T."/>
            <person name="Cohen L."/>
        </authorList>
    </citation>
    <scope>NUCLEOTIDE SEQUENCE</scope>
    <source>
        <strain evidence="5">NIES-381</strain>
    </source>
</reference>
<dbReference type="InterPro" id="IPR036116">
    <property type="entry name" value="FN3_sf"/>
</dbReference>
<dbReference type="PANTHER" id="PTHR13817">
    <property type="entry name" value="TITIN"/>
    <property type="match status" value="1"/>
</dbReference>
<dbReference type="AlphaFoldDB" id="A0A7S1I9M3"/>
<organism evidence="5">
    <name type="scientific">Eutreptiella gymnastica</name>
    <dbReference type="NCBI Taxonomy" id="73025"/>
    <lineage>
        <taxon>Eukaryota</taxon>
        <taxon>Discoba</taxon>
        <taxon>Euglenozoa</taxon>
        <taxon>Euglenida</taxon>
        <taxon>Spirocuta</taxon>
        <taxon>Euglenophyceae</taxon>
        <taxon>Eutreptiales</taxon>
        <taxon>Eutreptiaceae</taxon>
        <taxon>Eutreptiella</taxon>
    </lineage>
</organism>
<evidence type="ECO:0000259" key="4">
    <source>
        <dbReference type="PROSITE" id="PS50853"/>
    </source>
</evidence>
<accession>A0A7S1I9M3</accession>
<dbReference type="SMART" id="SM00060">
    <property type="entry name" value="FN3"/>
    <property type="match status" value="3"/>
</dbReference>
<feature type="region of interest" description="Disordered" evidence="3">
    <location>
        <begin position="464"/>
        <end position="497"/>
    </location>
</feature>
<name>A0A7S1I9M3_9EUGL</name>
<sequence length="1157" mass="127971">MIPGESAPPEPPADIAVEAMPGAVGLLFEAPANNGSPIQHYTVEARDRLGTVCSVQVAAETATASAASRRLSRQIASRGSSRPASRQSIARRPSTSQPLLQAIIVDNLPAGKPVSFIVTSTNEAGTSLPSFPTLECVPQGPPRAPAHLTWEPASGGVKLRFEVPSHNGSPLQLYTATVLRASGDGPPLLTVPTAVESVSPAGMGYAGIALDGLPVGETVTVTLTASNDLGAGAPSRPTTPFLVQGPPQTPGPVTVDPGPGGGILHFLAPVANGSPVQHYAINVIDSAGAVILQTQKRGKHNLQAGRVAVPVDGLPAAETVTLTVAAVNAWGQSEYSAPTPQLVVPAATKDALPTASLKKTWLKAVDPELKSLAQGVGPQYTEEELEELLEAQRSHARMQSETMALEQELHREKEVLAERERELAWEKEKSTLRTLESDRELERQRLLDLDLEIARERARHAHEERERAEQWAQEQAQRHEREQRLRQEAEQERARREAAVMKRKADQARSVQEMEVQEQEGRLLMLNVEQDCRQGLLLTGRVQSAETTGRISLLGFEMYERQQIMQAYDSVQKVRHTQQEVERLQTDRRHFLAFLQQAEWQDVVNLHRLLKEEQEVRTKLSAEEAHLRKATTDSGQATLRAVEELLRQREEVEAVRQEHKGQALRAQMEMDLLMRLNALQIDEVGQRKIIQNEQAELMLEVSNAERAGWRQLSAGLMPTPAEQIMQQEAIMVARAKAELEAKARQDAQDEAEAKAYRAMKDAETAVQVQDAETERQRKAQDASMAREAEEQRLREEEAAKQAAEQERQQKAREKAVEEETARLQREELRKALTQPKLSDSLPQAELGLERLLEAHYRTPGLTLDGPMALVWHCRARGTPDPIVDLTAMQQTPITLGELVRFRTQFYELLDQTDQVSALQCLSAADMRAAGFRLGLPLLARFVQELDPRGQCLYDLWAFLAMRVHIQRQLPIPIFDWWSFVGQTMHQETSYVDSDGRTVRLSLPQRCPISRYAVAAALRAMASMPHPDLDCDDDDEGAGHSVPEDDDSAPPLQKSVQIDAVPRRLATPDKVPAAASLLKKIDISGYSAKDNHPSLASAVPDVDIEDPVYCFHEFRHISNDASLLPFLIGSAHAHTPADMQGLYSFQQQQNGMEIPSWC</sequence>
<feature type="region of interest" description="Disordered" evidence="3">
    <location>
        <begin position="1025"/>
        <end position="1052"/>
    </location>
</feature>
<dbReference type="CDD" id="cd00063">
    <property type="entry name" value="FN3"/>
    <property type="match status" value="2"/>
</dbReference>
<feature type="region of interest" description="Disordered" evidence="3">
    <location>
        <begin position="69"/>
        <end position="95"/>
    </location>
</feature>
<feature type="compositionally biased region" description="Low complexity" evidence="3">
    <location>
        <begin position="69"/>
        <end position="78"/>
    </location>
</feature>
<feature type="compositionally biased region" description="Polar residues" evidence="3">
    <location>
        <begin position="79"/>
        <end position="95"/>
    </location>
</feature>
<feature type="coiled-coil region" evidence="2">
    <location>
        <begin position="388"/>
        <end position="422"/>
    </location>
</feature>
<keyword evidence="1" id="KW-0677">Repeat</keyword>
<dbReference type="SUPFAM" id="SSF49265">
    <property type="entry name" value="Fibronectin type III"/>
    <property type="match status" value="2"/>
</dbReference>
<gene>
    <name evidence="5" type="ORF">EGYM00392_LOCUS16063</name>
</gene>
<dbReference type="InterPro" id="IPR050964">
    <property type="entry name" value="Striated_Muscle_Regulatory"/>
</dbReference>
<protein>
    <recommendedName>
        <fullName evidence="4">Fibronectin type-III domain-containing protein</fullName>
    </recommendedName>
</protein>
<dbReference type="PROSITE" id="PS50853">
    <property type="entry name" value="FN3"/>
    <property type="match status" value="1"/>
</dbReference>
<evidence type="ECO:0000313" key="5">
    <source>
        <dbReference type="EMBL" id="CAD9004976.1"/>
    </source>
</evidence>
<proteinExistence type="predicted"/>
<dbReference type="InterPro" id="IPR003961">
    <property type="entry name" value="FN3_dom"/>
</dbReference>
<dbReference type="Gene3D" id="2.60.40.10">
    <property type="entry name" value="Immunoglobulins"/>
    <property type="match status" value="3"/>
</dbReference>
<feature type="compositionally biased region" description="Basic and acidic residues" evidence="3">
    <location>
        <begin position="476"/>
        <end position="497"/>
    </location>
</feature>
<feature type="region of interest" description="Disordered" evidence="3">
    <location>
        <begin position="764"/>
        <end position="822"/>
    </location>
</feature>
<dbReference type="EMBL" id="HBGA01044184">
    <property type="protein sequence ID" value="CAD9004976.1"/>
    <property type="molecule type" value="Transcribed_RNA"/>
</dbReference>
<keyword evidence="2" id="KW-0175">Coiled coil</keyword>
<feature type="compositionally biased region" description="Basic and acidic residues" evidence="3">
    <location>
        <begin position="772"/>
        <end position="822"/>
    </location>
</feature>